<dbReference type="PROSITE" id="PS50181">
    <property type="entry name" value="FBOX"/>
    <property type="match status" value="1"/>
</dbReference>
<dbReference type="SMART" id="SM00256">
    <property type="entry name" value="FBOX"/>
    <property type="match status" value="1"/>
</dbReference>
<sequence>MENNEEIGKFARIETMLKMSHLEQYVSRVVNCTSRYNNSNSYSYAPINLVGKYVKYPSYGDFPEAYFLRSYGKWWKKSEAYQSEYRPQDLDRLGAEDYVTLEFESAVVPRDICIYEIYNPGAVIRIWCKVLCPSKRPWVLLWEGAPQECPHKTRKFHPKNQLTIRLEVNQSLLEYHWSVDAVLLGGCQPSTDLQYNMMLKGLVGGCCNELQKRLQTSDVCDIKSCNEDYFLNLPYEVILHIFQYLDLKSLSRCAQVNKRWNQAAADPVLYQDLSLKTYWYLVDCTTLQHFMSKCKTLKKLDLSWCGNDLDGFSEQLKLFLRKGCSTLTHLSLGNCEYIDIELMVEISLCKELVDLRLKNINQWLQPPLDRLTKLVSLDVTSTDIQDSDLIKILKANSNLKHIVIGVYASLSVVWGELLQVLVTDLCENLFFLDQVVETAVTYNKSLVSWSSWKTLSLTADGVRMFRECTNLKELDLGWCLINKDPGDCLEQVAGGCKQLKRLILSGWRGLNDNLVMPAVLSCKELSQLDLLGIKNISADVCEKALLLLPKLRLLDISFCNSIPQEEVEIWRQQYPHITIQRSCQYVVTDYLN</sequence>
<evidence type="ECO:0000259" key="1">
    <source>
        <dbReference type="PROSITE" id="PS50181"/>
    </source>
</evidence>
<protein>
    <recommendedName>
        <fullName evidence="1">F-box domain-containing protein</fullName>
    </recommendedName>
</protein>
<dbReference type="InterPro" id="IPR001810">
    <property type="entry name" value="F-box_dom"/>
</dbReference>
<dbReference type="InterPro" id="IPR036047">
    <property type="entry name" value="F-box-like_dom_sf"/>
</dbReference>
<evidence type="ECO:0000313" key="3">
    <source>
        <dbReference type="Proteomes" id="UP001159042"/>
    </source>
</evidence>
<proteinExistence type="predicted"/>
<reference evidence="2 3" key="1">
    <citation type="journal article" date="2023" name="Insect Mol. Biol.">
        <title>Genome sequencing provides insights into the evolution of gene families encoding plant cell wall-degrading enzymes in longhorned beetles.</title>
        <authorList>
            <person name="Shin N.R."/>
            <person name="Okamura Y."/>
            <person name="Kirsch R."/>
            <person name="Pauchet Y."/>
        </authorList>
    </citation>
    <scope>NUCLEOTIDE SEQUENCE [LARGE SCALE GENOMIC DNA]</scope>
    <source>
        <strain evidence="2">EAD_L_NR</strain>
    </source>
</reference>
<name>A0AAV8W9K3_9CUCU</name>
<dbReference type="PANTHER" id="PTHR13318">
    <property type="entry name" value="PARTNER OF PAIRED, ISOFORM B-RELATED"/>
    <property type="match status" value="1"/>
</dbReference>
<evidence type="ECO:0000313" key="2">
    <source>
        <dbReference type="EMBL" id="KAJ8923007.1"/>
    </source>
</evidence>
<comment type="caution">
    <text evidence="2">The sequence shown here is derived from an EMBL/GenBank/DDBJ whole genome shotgun (WGS) entry which is preliminary data.</text>
</comment>
<dbReference type="Gene3D" id="3.80.10.10">
    <property type="entry name" value="Ribonuclease Inhibitor"/>
    <property type="match status" value="2"/>
</dbReference>
<dbReference type="SUPFAM" id="SSF81383">
    <property type="entry name" value="F-box domain"/>
    <property type="match status" value="1"/>
</dbReference>
<dbReference type="InterPro" id="IPR001611">
    <property type="entry name" value="Leu-rich_rpt"/>
</dbReference>
<gene>
    <name evidence="2" type="ORF">NQ315_001555</name>
</gene>
<dbReference type="EMBL" id="JANEYG010000005">
    <property type="protein sequence ID" value="KAJ8923007.1"/>
    <property type="molecule type" value="Genomic_DNA"/>
</dbReference>
<dbReference type="Proteomes" id="UP001159042">
    <property type="component" value="Unassembled WGS sequence"/>
</dbReference>
<dbReference type="Pfam" id="PF13516">
    <property type="entry name" value="LRR_6"/>
    <property type="match status" value="3"/>
</dbReference>
<dbReference type="SUPFAM" id="SSF52047">
    <property type="entry name" value="RNI-like"/>
    <property type="match status" value="1"/>
</dbReference>
<dbReference type="PANTHER" id="PTHR13318:SF152">
    <property type="entry name" value="F-BOX_LRR-REPEAT PROTEIN 4"/>
    <property type="match status" value="1"/>
</dbReference>
<dbReference type="Gene3D" id="1.20.1280.50">
    <property type="match status" value="1"/>
</dbReference>
<dbReference type="GO" id="GO:0019005">
    <property type="term" value="C:SCF ubiquitin ligase complex"/>
    <property type="evidence" value="ECO:0007669"/>
    <property type="project" value="TreeGrafter"/>
</dbReference>
<dbReference type="AlphaFoldDB" id="A0AAV8W9K3"/>
<feature type="domain" description="F-box" evidence="1">
    <location>
        <begin position="227"/>
        <end position="273"/>
    </location>
</feature>
<organism evidence="2 3">
    <name type="scientific">Exocentrus adspersus</name>
    <dbReference type="NCBI Taxonomy" id="1586481"/>
    <lineage>
        <taxon>Eukaryota</taxon>
        <taxon>Metazoa</taxon>
        <taxon>Ecdysozoa</taxon>
        <taxon>Arthropoda</taxon>
        <taxon>Hexapoda</taxon>
        <taxon>Insecta</taxon>
        <taxon>Pterygota</taxon>
        <taxon>Neoptera</taxon>
        <taxon>Endopterygota</taxon>
        <taxon>Coleoptera</taxon>
        <taxon>Polyphaga</taxon>
        <taxon>Cucujiformia</taxon>
        <taxon>Chrysomeloidea</taxon>
        <taxon>Cerambycidae</taxon>
        <taxon>Lamiinae</taxon>
        <taxon>Acanthocinini</taxon>
        <taxon>Exocentrus</taxon>
    </lineage>
</organism>
<keyword evidence="3" id="KW-1185">Reference proteome</keyword>
<dbReference type="GO" id="GO:0031146">
    <property type="term" value="P:SCF-dependent proteasomal ubiquitin-dependent protein catabolic process"/>
    <property type="evidence" value="ECO:0007669"/>
    <property type="project" value="TreeGrafter"/>
</dbReference>
<dbReference type="Pfam" id="PF12937">
    <property type="entry name" value="F-box-like"/>
    <property type="match status" value="1"/>
</dbReference>
<dbReference type="InterPro" id="IPR032675">
    <property type="entry name" value="LRR_dom_sf"/>
</dbReference>
<accession>A0AAV8W9K3</accession>